<dbReference type="PANTHER" id="PTHR47691:SF3">
    <property type="entry name" value="HTH-TYPE TRANSCRIPTIONAL REGULATOR RV0890C-RELATED"/>
    <property type="match status" value="1"/>
</dbReference>
<organism evidence="2 3">
    <name type="scientific">Streptomyces violaceusniger</name>
    <dbReference type="NCBI Taxonomy" id="68280"/>
    <lineage>
        <taxon>Bacteria</taxon>
        <taxon>Bacillati</taxon>
        <taxon>Actinomycetota</taxon>
        <taxon>Actinomycetes</taxon>
        <taxon>Kitasatosporales</taxon>
        <taxon>Streptomycetaceae</taxon>
        <taxon>Streptomyces</taxon>
        <taxon>Streptomyces violaceusniger group</taxon>
    </lineage>
</organism>
<dbReference type="Gene3D" id="3.40.50.300">
    <property type="entry name" value="P-loop containing nucleotide triphosphate hydrolases"/>
    <property type="match status" value="1"/>
</dbReference>
<dbReference type="PRINTS" id="PR00364">
    <property type="entry name" value="DISEASERSIST"/>
</dbReference>
<sequence length="695" mass="75089">MRQKTGGVDTALIEAPLTQMSSFIGRTDELIELARMLREVRLLTLTGPAGVGKTRLAQELASQEARSRRYEVSVVKLVPLTNVEEIRREILTALGEIPEGAEGEEKDRLLLLDDCDHVLDACGALLTDLLPRRPRLRVVITSREPLRLPGEAIFSVIKLALPDLNSGTVLATSLRSDAVALFMDRARAVAPDFRLTEANAADVGEICARLDGVPLAIEMAARLIRVFPPAELRSRMDDRLALLTSGWRLADSRHRSLRASLEWGYELLSVAERALLRRLSVLPGGFGPDTASALAADIPEAVSVMPEILIGLAAKSVITPLPDADGPTRFRLLESMRCFGHEMLVAQGEDTAAYERLTAWLATVSLPLRGEAVVPAGTLGTLEREYANLTQTVRRLSAGTDERQLLLAGALAAVEVASGRHTGAAGYVAHALNRTARASVYRSVALEAAAALASREADNDAAARWADEAVALERERGGTPLLGRLLLLRGTIRHLRDEREASITDLEESLSIGLKLGHDLLAALCLGHIARHQVENGELGSAEQTIRRVLPALRRRAAPHRLHSMLVTSGALVLEKDELTKAEAYFAEALRVLPAHRSDTAAAVEGLAVTAARAHRFDRCLQLLGRQSGSTTVRNGAACGGVAAYTRHARQRCVPCRPHAPKPGSIRAGACPSGRRYRSRWGTRPSCGMNAPITR</sequence>
<reference evidence="2 3" key="1">
    <citation type="journal article" date="2020" name="Int. J. Syst. Evol. Microbiol.">
        <title>Reclassification of Streptomyces castelarensis and Streptomyces sporoclivatus as later heterotypic synonyms of Streptomyces antimycoticus.</title>
        <authorList>
            <person name="Komaki H."/>
            <person name="Tamura T."/>
        </authorList>
    </citation>
    <scope>NUCLEOTIDE SEQUENCE [LARGE SCALE GENOMIC DNA]</scope>
    <source>
        <strain evidence="2 3">NBRC 13459</strain>
    </source>
</reference>
<name>A0A4D4L1Q7_STRVO</name>
<dbReference type="InterPro" id="IPR027417">
    <property type="entry name" value="P-loop_NTPase"/>
</dbReference>
<evidence type="ECO:0000313" key="3">
    <source>
        <dbReference type="Proteomes" id="UP000301309"/>
    </source>
</evidence>
<dbReference type="InterPro" id="IPR011990">
    <property type="entry name" value="TPR-like_helical_dom_sf"/>
</dbReference>
<dbReference type="PANTHER" id="PTHR47691">
    <property type="entry name" value="REGULATOR-RELATED"/>
    <property type="match status" value="1"/>
</dbReference>
<dbReference type="Proteomes" id="UP000301309">
    <property type="component" value="Unassembled WGS sequence"/>
</dbReference>
<dbReference type="Pfam" id="PF13401">
    <property type="entry name" value="AAA_22"/>
    <property type="match status" value="1"/>
</dbReference>
<dbReference type="EMBL" id="BJHW01000001">
    <property type="protein sequence ID" value="GDY51979.1"/>
    <property type="molecule type" value="Genomic_DNA"/>
</dbReference>
<feature type="domain" description="ORC1/DEAH AAA+ ATPase" evidence="1">
    <location>
        <begin position="41"/>
        <end position="123"/>
    </location>
</feature>
<dbReference type="SUPFAM" id="SSF48452">
    <property type="entry name" value="TPR-like"/>
    <property type="match status" value="1"/>
</dbReference>
<dbReference type="InterPro" id="IPR049945">
    <property type="entry name" value="AAA_22"/>
</dbReference>
<accession>A0A4D4L1Q7</accession>
<keyword evidence="3" id="KW-1185">Reference proteome</keyword>
<evidence type="ECO:0000313" key="2">
    <source>
        <dbReference type="EMBL" id="GDY51979.1"/>
    </source>
</evidence>
<proteinExistence type="predicted"/>
<dbReference type="GO" id="GO:0016887">
    <property type="term" value="F:ATP hydrolysis activity"/>
    <property type="evidence" value="ECO:0007669"/>
    <property type="project" value="InterPro"/>
</dbReference>
<comment type="caution">
    <text evidence="2">The sequence shown here is derived from an EMBL/GenBank/DDBJ whole genome shotgun (WGS) entry which is preliminary data.</text>
</comment>
<dbReference type="Gene3D" id="1.25.40.10">
    <property type="entry name" value="Tetratricopeptide repeat domain"/>
    <property type="match status" value="1"/>
</dbReference>
<dbReference type="AlphaFoldDB" id="A0A4D4L1Q7"/>
<evidence type="ECO:0000259" key="1">
    <source>
        <dbReference type="Pfam" id="PF13401"/>
    </source>
</evidence>
<protein>
    <recommendedName>
        <fullName evidence="1">ORC1/DEAH AAA+ ATPase domain-containing protein</fullName>
    </recommendedName>
</protein>
<gene>
    <name evidence="2" type="ORF">SVIO_026020</name>
</gene>
<dbReference type="SUPFAM" id="SSF52540">
    <property type="entry name" value="P-loop containing nucleoside triphosphate hydrolases"/>
    <property type="match status" value="1"/>
</dbReference>